<dbReference type="GeneID" id="28738427"/>
<dbReference type="Proteomes" id="UP000038010">
    <property type="component" value="Unassembled WGS sequence"/>
</dbReference>
<dbReference type="GO" id="GO:0030515">
    <property type="term" value="F:snoRNA binding"/>
    <property type="evidence" value="ECO:0007669"/>
    <property type="project" value="TreeGrafter"/>
</dbReference>
<keyword evidence="8 11" id="KW-0687">Ribonucleoprotein</keyword>
<dbReference type="SUPFAM" id="SSF48371">
    <property type="entry name" value="ARM repeat"/>
    <property type="match status" value="1"/>
</dbReference>
<evidence type="ECO:0000256" key="10">
    <source>
        <dbReference type="PROSITE-ProRule" id="PRU00103"/>
    </source>
</evidence>
<dbReference type="VEuPathDB" id="FungiDB:AB675_6269"/>
<reference evidence="14 15" key="1">
    <citation type="submission" date="2015-06" db="EMBL/GenBank/DDBJ databases">
        <title>Draft genome of the ant-associated black yeast Phialophora attae CBS 131958.</title>
        <authorList>
            <person name="Moreno L.F."/>
            <person name="Stielow B.J."/>
            <person name="de Hoog S."/>
            <person name="Vicente V.A."/>
            <person name="Weiss V.A."/>
            <person name="de Vries M."/>
            <person name="Cruz L.M."/>
            <person name="Souza E.M."/>
        </authorList>
    </citation>
    <scope>NUCLEOTIDE SEQUENCE [LARGE SCALE GENOMIC DNA]</scope>
    <source>
        <strain evidence="14 15">CBS 131958</strain>
    </source>
</reference>
<dbReference type="Gene3D" id="1.25.10.10">
    <property type="entry name" value="Leucine-rich Repeat Variant"/>
    <property type="match status" value="1"/>
</dbReference>
<dbReference type="PROSITE" id="PS50077">
    <property type="entry name" value="HEAT_REPEAT"/>
    <property type="match status" value="1"/>
</dbReference>
<evidence type="ECO:0000256" key="1">
    <source>
        <dbReference type="ARBA" id="ARBA00004604"/>
    </source>
</evidence>
<comment type="subunit">
    <text evidence="3 11">Component of the ribosomal small subunit (SSU) processome.</text>
</comment>
<dbReference type="GO" id="GO:0045943">
    <property type="term" value="P:positive regulation of transcription by RNA polymerase I"/>
    <property type="evidence" value="ECO:0007669"/>
    <property type="project" value="TreeGrafter"/>
</dbReference>
<keyword evidence="7 11" id="KW-0539">Nucleus</keyword>
<keyword evidence="6 11" id="KW-0698">rRNA processing</keyword>
<protein>
    <recommendedName>
        <fullName evidence="4 11">U3 small nucleolar RNA-associated protein 10</fullName>
    </recommendedName>
</protein>
<comment type="similarity">
    <text evidence="2 11">Belongs to the HEATR1/UTP10 family.</text>
</comment>
<evidence type="ECO:0000313" key="14">
    <source>
        <dbReference type="EMBL" id="KPI44107.1"/>
    </source>
</evidence>
<keyword evidence="5 11" id="KW-0690">Ribosome biogenesis</keyword>
<dbReference type="InterPro" id="IPR021133">
    <property type="entry name" value="HEAT_type_2"/>
</dbReference>
<feature type="repeat" description="HEAT" evidence="10">
    <location>
        <begin position="548"/>
        <end position="586"/>
    </location>
</feature>
<dbReference type="InterPro" id="IPR016024">
    <property type="entry name" value="ARM-type_fold"/>
</dbReference>
<dbReference type="GO" id="GO:0000462">
    <property type="term" value="P:maturation of SSU-rRNA from tricistronic rRNA transcript (SSU-rRNA, 5.8S rRNA, LSU-rRNA)"/>
    <property type="evidence" value="ECO:0007669"/>
    <property type="project" value="TreeGrafter"/>
</dbReference>
<dbReference type="GO" id="GO:0034455">
    <property type="term" value="C:t-UTP complex"/>
    <property type="evidence" value="ECO:0007669"/>
    <property type="project" value="TreeGrafter"/>
</dbReference>
<feature type="domain" description="BP28 C-terminal" evidence="13">
    <location>
        <begin position="1463"/>
        <end position="1624"/>
    </location>
</feature>
<dbReference type="InterPro" id="IPR022125">
    <property type="entry name" value="U3snoRNP10_N"/>
</dbReference>
<evidence type="ECO:0000256" key="6">
    <source>
        <dbReference type="ARBA" id="ARBA00022552"/>
    </source>
</evidence>
<dbReference type="Pfam" id="PF12397">
    <property type="entry name" value="U3snoRNP10"/>
    <property type="match status" value="1"/>
</dbReference>
<dbReference type="PANTHER" id="PTHR13457">
    <property type="entry name" value="BAP28"/>
    <property type="match status" value="1"/>
</dbReference>
<dbReference type="InterPro" id="IPR040191">
    <property type="entry name" value="UTP10"/>
</dbReference>
<name>A0A0N1P1T8_9EURO</name>
<evidence type="ECO:0000256" key="3">
    <source>
        <dbReference type="ARBA" id="ARBA00011399"/>
    </source>
</evidence>
<dbReference type="OrthoDB" id="31183at2759"/>
<keyword evidence="15" id="KW-1185">Reference proteome</keyword>
<evidence type="ECO:0000256" key="2">
    <source>
        <dbReference type="ARBA" id="ARBA00010559"/>
    </source>
</evidence>
<accession>A0A0N1P1T8</accession>
<evidence type="ECO:0000256" key="11">
    <source>
        <dbReference type="RuleBase" id="RU367065"/>
    </source>
</evidence>
<gene>
    <name evidence="14" type="ORF">AB675_6269</name>
</gene>
<dbReference type="RefSeq" id="XP_018004070.1">
    <property type="nucleotide sequence ID" value="XM_018146547.1"/>
</dbReference>
<sequence length="1788" mass="198761">MATAFARQLREIAAHSTNELDLKARRNAHTASLLFEREVAVRQDWESLFQICVEGYRELCTLDARFREFESNLFSATSRNQDREQMNRAQNEDLDATILRCLHLLGPRLLLLPGLRALEWLVRRFRVHVHNVGELLLTTLHHHEFPVFQNILNLISPDRLIDEWKFLRPYQNTTTRLPRSQVVYAATTNKGFFSLFNEYTLQACRTHLSETRLLRFWGGIVVEAVAGRLSQAKSGRPEIEQQRTEDILHQILPLLDEGLTNNMSLDLTVTCFSLALVLAMTATLSDEVLDSLLDAVSRASAFPGISEQAALISLKFFRGVLATLLRYVAKKDDEEKYQTITRVLKASISFERPEEVAAWFALLVNEVQRLGVERSVQNAGRNRLINLLQEFSEAEEYQEVFQELRSITNQHNIDLESLLQISIPSPPSSEEPAKDEDVEMTDTTTSNAFETALAAVPAQLPTETDFFAATEPAVFQALRSLLHLCYRDQTNLEFFRSLPMWTSLDASQYVLFLLRILFSDEPNYLRTDAATLLLTAVQQGLIEDLSQLLPFLSVLLADDVVGVRRIAAAAVAALETKIEEANTASNGGTAHSSKPTAIQRSITQLYLPNIEEFITDGTRIRQALKHGLNGTIDKARPPSKDINAELPKNVRTALLEGFARVAAETPLLRFKIGVIAILDGVTRGGSTAKTEAFLPILTEWAIQNTAQANALASKEGLSLLSIDRSMAAIITSQPKNQIEQVLDFLEAENLSLREQLVSVIFDRVIDVWPDVPTDRNESLALRLFDMSFHEQNFLADIAKAALHQIHLSESTLQAILENAMSHKSEIQDQPPTKKRRTSSHGGSGRSVAPLTAAFRESLVRLTLALDLVEGSKPEHHPGLLAQLTEVLLHLRRSKDQLQADSPYLVAACLGSMLAIVDKLKSARRPSIDWNHIRADVIADYVRTSDSSQVQSQALALSASLAEVAPDKVLHHIMPVFTFMGKTRMITQNNQHSINVVNEAIDRIVPSLVATLRKQDSSKMLLSTKTLLSSFVASFDHISETRKVPLFQRLLRQLGSAEFGFVLVAMLELRGVPKEQLDLFLAKLFGGLPHEAHLSTYRNLVILAQDCFAPNPGRAEVLLELSQASSGQDRADAATKILLRAETIIENEALRVRSSKTITPDSNGSPTMEDYFRESLLQTLETTKALQVQGGELQAILGHCSVELLRKVSVRQLIKLLVLLSDEAAEIDDEVKAQALQSLARKLQQKGNIDTETATAALDYLSNLQAMISGTDDVKVQVAAIRCVDGLCARYGRRDVNKLLDTAVILAGDAGLSSSNENVQAVAAHTLASLVLMMREAAVPIVSQALQGALHMIENSHVDGSSKMLLHNAGFSLITSLAQGVSFMLSEDDVGSIAVAAAECAFSDLPNECEQFRREALTPLAENIDFETFLQSLMQKWEEVVEFEKEGILPTLEVLAHAIDHQPKTTVVQAADKLSSLLLKVFDVRRHQAISADEAELEADDLAEIELKANEIALKFIYKLSDGVFRPIFETWVDWATNPRDLSEGDVSVPEQKLHRQITLSRFLAHFFSTLKSIVTSYASYLLKPVNDSLAEFYKHCPTSPSALLLYTTLLTALSEAFKHDADGFFTAPSHFETLARNLVNQLELASNKHFRPLVFQNVLPTIVAFATAVQDTSSHHLAINHYLAQLRHADSQHVRLASIRTHLALTEDEEVGEEWVDNIVSGTANVETLMAADSEDDGSKGFAGVGGRGETMIYVNEMLEDDDEEVEREVRRWVRMVREKVGEDVFET</sequence>
<dbReference type="SMART" id="SM01036">
    <property type="entry name" value="BP28CT"/>
    <property type="match status" value="1"/>
</dbReference>
<evidence type="ECO:0000256" key="12">
    <source>
        <dbReference type="SAM" id="MobiDB-lite"/>
    </source>
</evidence>
<evidence type="ECO:0000256" key="5">
    <source>
        <dbReference type="ARBA" id="ARBA00022517"/>
    </source>
</evidence>
<comment type="subcellular location">
    <subcellularLocation>
        <location evidence="1 11">Nucleus</location>
        <location evidence="1 11">Nucleolus</location>
    </subcellularLocation>
</comment>
<proteinExistence type="inferred from homology"/>
<comment type="function">
    <text evidence="9">Involved in nucleolar processing of pre-18S ribosomal RNA. Involved in ribosome biosynthesis.</text>
</comment>
<dbReference type="GO" id="GO:0032040">
    <property type="term" value="C:small-subunit processome"/>
    <property type="evidence" value="ECO:0007669"/>
    <property type="project" value="TreeGrafter"/>
</dbReference>
<evidence type="ECO:0000259" key="13">
    <source>
        <dbReference type="SMART" id="SM01036"/>
    </source>
</evidence>
<dbReference type="STRING" id="1664694.A0A0N1P1T8"/>
<dbReference type="InterPro" id="IPR012954">
    <property type="entry name" value="BP28_C_dom"/>
</dbReference>
<comment type="caution">
    <text evidence="14">The sequence shown here is derived from an EMBL/GenBank/DDBJ whole genome shotgun (WGS) entry which is preliminary data.</text>
</comment>
<organism evidence="14 15">
    <name type="scientific">Cyphellophora attinorum</name>
    <dbReference type="NCBI Taxonomy" id="1664694"/>
    <lineage>
        <taxon>Eukaryota</taxon>
        <taxon>Fungi</taxon>
        <taxon>Dikarya</taxon>
        <taxon>Ascomycota</taxon>
        <taxon>Pezizomycotina</taxon>
        <taxon>Eurotiomycetes</taxon>
        <taxon>Chaetothyriomycetidae</taxon>
        <taxon>Chaetothyriales</taxon>
        <taxon>Cyphellophoraceae</taxon>
        <taxon>Cyphellophora</taxon>
    </lineage>
</organism>
<evidence type="ECO:0000256" key="4">
    <source>
        <dbReference type="ARBA" id="ARBA00015399"/>
    </source>
</evidence>
<evidence type="ECO:0000313" key="15">
    <source>
        <dbReference type="Proteomes" id="UP000038010"/>
    </source>
</evidence>
<evidence type="ECO:0000256" key="9">
    <source>
        <dbReference type="ARBA" id="ARBA00025076"/>
    </source>
</evidence>
<dbReference type="EMBL" id="LFJN01000004">
    <property type="protein sequence ID" value="KPI44107.1"/>
    <property type="molecule type" value="Genomic_DNA"/>
</dbReference>
<dbReference type="InterPro" id="IPR011989">
    <property type="entry name" value="ARM-like"/>
</dbReference>
<dbReference type="Pfam" id="PF08146">
    <property type="entry name" value="BP28CT"/>
    <property type="match status" value="1"/>
</dbReference>
<evidence type="ECO:0000256" key="8">
    <source>
        <dbReference type="ARBA" id="ARBA00023274"/>
    </source>
</evidence>
<dbReference type="PANTHER" id="PTHR13457:SF1">
    <property type="entry name" value="HEAT REPEAT-CONTAINING PROTEIN 1"/>
    <property type="match status" value="1"/>
</dbReference>
<dbReference type="GO" id="GO:0030686">
    <property type="term" value="C:90S preribosome"/>
    <property type="evidence" value="ECO:0007669"/>
    <property type="project" value="TreeGrafter"/>
</dbReference>
<feature type="region of interest" description="Disordered" evidence="12">
    <location>
        <begin position="822"/>
        <end position="847"/>
    </location>
</feature>
<evidence type="ECO:0000256" key="7">
    <source>
        <dbReference type="ARBA" id="ARBA00023242"/>
    </source>
</evidence>